<keyword evidence="4 6" id="KW-0067">ATP-binding</keyword>
<evidence type="ECO:0000313" key="6">
    <source>
        <dbReference type="EMBL" id="MBP2017241.1"/>
    </source>
</evidence>
<reference evidence="6 7" key="1">
    <citation type="submission" date="2021-03" db="EMBL/GenBank/DDBJ databases">
        <title>Genomic Encyclopedia of Type Strains, Phase IV (KMG-IV): sequencing the most valuable type-strain genomes for metagenomic binning, comparative biology and taxonomic classification.</title>
        <authorList>
            <person name="Goeker M."/>
        </authorList>
    </citation>
    <scope>NUCLEOTIDE SEQUENCE [LARGE SCALE GENOMIC DNA]</scope>
    <source>
        <strain evidence="6 7">DSM 27138</strain>
    </source>
</reference>
<dbReference type="InterPro" id="IPR027417">
    <property type="entry name" value="P-loop_NTPase"/>
</dbReference>
<dbReference type="CDD" id="cd03257">
    <property type="entry name" value="ABC_NikE_OppD_transporters"/>
    <property type="match status" value="1"/>
</dbReference>
<dbReference type="SUPFAM" id="SSF52540">
    <property type="entry name" value="P-loop containing nucleoside triphosphate hydrolases"/>
    <property type="match status" value="1"/>
</dbReference>
<dbReference type="InterPro" id="IPR003439">
    <property type="entry name" value="ABC_transporter-like_ATP-bd"/>
</dbReference>
<dbReference type="EMBL" id="JAGGLG010000003">
    <property type="protein sequence ID" value="MBP2017241.1"/>
    <property type="molecule type" value="Genomic_DNA"/>
</dbReference>
<evidence type="ECO:0000256" key="1">
    <source>
        <dbReference type="ARBA" id="ARBA00005417"/>
    </source>
</evidence>
<keyword evidence="3" id="KW-0547">Nucleotide-binding</keyword>
<evidence type="ECO:0000256" key="4">
    <source>
        <dbReference type="ARBA" id="ARBA00022840"/>
    </source>
</evidence>
<dbReference type="PROSITE" id="PS50893">
    <property type="entry name" value="ABC_TRANSPORTER_2"/>
    <property type="match status" value="1"/>
</dbReference>
<accession>A0ABS4JQI2</accession>
<dbReference type="GO" id="GO:0005524">
    <property type="term" value="F:ATP binding"/>
    <property type="evidence" value="ECO:0007669"/>
    <property type="project" value="UniProtKB-KW"/>
</dbReference>
<protein>
    <submittedName>
        <fullName evidence="6">Oligopeptide/dipeptide ABC transporter ATP-binding protein</fullName>
    </submittedName>
</protein>
<keyword evidence="2" id="KW-0813">Transport</keyword>
<dbReference type="Gene3D" id="3.40.50.300">
    <property type="entry name" value="P-loop containing nucleotide triphosphate hydrolases"/>
    <property type="match status" value="1"/>
</dbReference>
<comment type="caution">
    <text evidence="6">The sequence shown here is derived from an EMBL/GenBank/DDBJ whole genome shotgun (WGS) entry which is preliminary data.</text>
</comment>
<dbReference type="SMART" id="SM00382">
    <property type="entry name" value="AAA"/>
    <property type="match status" value="1"/>
</dbReference>
<evidence type="ECO:0000259" key="5">
    <source>
        <dbReference type="PROSITE" id="PS50893"/>
    </source>
</evidence>
<comment type="similarity">
    <text evidence="1">Belongs to the ABC transporter superfamily.</text>
</comment>
<dbReference type="NCBIfam" id="TIGR01727">
    <property type="entry name" value="oligo_HPY"/>
    <property type="match status" value="1"/>
</dbReference>
<dbReference type="Pfam" id="PF08352">
    <property type="entry name" value="oligo_HPY"/>
    <property type="match status" value="1"/>
</dbReference>
<feature type="domain" description="ABC transporter" evidence="5">
    <location>
        <begin position="12"/>
        <end position="266"/>
    </location>
</feature>
<name>A0ABS4JQI2_9FIRM</name>
<dbReference type="PROSITE" id="PS00211">
    <property type="entry name" value="ABC_TRANSPORTER_1"/>
    <property type="match status" value="1"/>
</dbReference>
<organism evidence="6 7">
    <name type="scientific">Symbiobacterium terraclitae</name>
    <dbReference type="NCBI Taxonomy" id="557451"/>
    <lineage>
        <taxon>Bacteria</taxon>
        <taxon>Bacillati</taxon>
        <taxon>Bacillota</taxon>
        <taxon>Clostridia</taxon>
        <taxon>Eubacteriales</taxon>
        <taxon>Symbiobacteriaceae</taxon>
        <taxon>Symbiobacterium</taxon>
    </lineage>
</organism>
<dbReference type="Proteomes" id="UP001519289">
    <property type="component" value="Unassembled WGS sequence"/>
</dbReference>
<dbReference type="RefSeq" id="WP_209465386.1">
    <property type="nucleotide sequence ID" value="NZ_JAGGLG010000003.1"/>
</dbReference>
<dbReference type="InterPro" id="IPR003593">
    <property type="entry name" value="AAA+_ATPase"/>
</dbReference>
<gene>
    <name evidence="6" type="ORF">J2Z79_000615</name>
</gene>
<sequence length="351" mass="38004">MSVPGQAGPPLLEVVDLHKQFILPRSLLARLLTGGGNRVVHAVNGVSFVLHEGETLGLVGESGSGKSTLGRTILHLHTPTRGHVRFDGQDVFELDAAGLRRFRQQAQIVFQNPYASLNPRKTVRQILSVPLALRGLPPRERRREAAALVERVGLSARHLDQYPHQFSGGQRQRIAIARALAMHPRLIVADEPVSALDVSVQAQIINLLEDLQRELRLTYLFISHDLGVVRHLSSRVAVMYLGQIVEIGPTEPLFRDPLHPYTHALLSAAPGQGRRERIILQGVPPSPLDPPPGCPFHPRCPAAAGEVCRTVRPALTDRGGGRWVACHLTAPWAPAAGGAPRGAAQGVHPAG</sequence>
<dbReference type="InterPro" id="IPR013563">
    <property type="entry name" value="Oligopep_ABC_C"/>
</dbReference>
<dbReference type="PANTHER" id="PTHR43776">
    <property type="entry name" value="TRANSPORT ATP-BINDING PROTEIN"/>
    <property type="match status" value="1"/>
</dbReference>
<proteinExistence type="inferred from homology"/>
<dbReference type="PANTHER" id="PTHR43776:SF7">
    <property type="entry name" value="D,D-DIPEPTIDE TRANSPORT ATP-BINDING PROTEIN DDPF-RELATED"/>
    <property type="match status" value="1"/>
</dbReference>
<evidence type="ECO:0000256" key="2">
    <source>
        <dbReference type="ARBA" id="ARBA00022448"/>
    </source>
</evidence>
<evidence type="ECO:0000256" key="3">
    <source>
        <dbReference type="ARBA" id="ARBA00022741"/>
    </source>
</evidence>
<dbReference type="Pfam" id="PF00005">
    <property type="entry name" value="ABC_tran"/>
    <property type="match status" value="1"/>
</dbReference>
<dbReference type="InterPro" id="IPR050319">
    <property type="entry name" value="ABC_transp_ATP-bind"/>
</dbReference>
<dbReference type="InterPro" id="IPR017871">
    <property type="entry name" value="ABC_transporter-like_CS"/>
</dbReference>
<keyword evidence="7" id="KW-1185">Reference proteome</keyword>
<evidence type="ECO:0000313" key="7">
    <source>
        <dbReference type="Proteomes" id="UP001519289"/>
    </source>
</evidence>